<dbReference type="PANTHER" id="PTHR24320:SF282">
    <property type="entry name" value="WW DOMAIN-CONTAINING OXIDOREDUCTASE"/>
    <property type="match status" value="1"/>
</dbReference>
<dbReference type="InterPro" id="IPR002347">
    <property type="entry name" value="SDR_fam"/>
</dbReference>
<keyword evidence="2" id="KW-0521">NADP</keyword>
<dbReference type="InterPro" id="IPR036291">
    <property type="entry name" value="NAD(P)-bd_dom_sf"/>
</dbReference>
<organism evidence="6 7">
    <name type="scientific">Penicillium arizonense</name>
    <dbReference type="NCBI Taxonomy" id="1835702"/>
    <lineage>
        <taxon>Eukaryota</taxon>
        <taxon>Fungi</taxon>
        <taxon>Dikarya</taxon>
        <taxon>Ascomycota</taxon>
        <taxon>Pezizomycotina</taxon>
        <taxon>Eurotiomycetes</taxon>
        <taxon>Eurotiomycetidae</taxon>
        <taxon>Eurotiales</taxon>
        <taxon>Aspergillaceae</taxon>
        <taxon>Penicillium</taxon>
    </lineage>
</organism>
<keyword evidence="5" id="KW-0472">Membrane</keyword>
<evidence type="ECO:0000256" key="3">
    <source>
        <dbReference type="ARBA" id="ARBA00023002"/>
    </source>
</evidence>
<keyword evidence="5" id="KW-0812">Transmembrane</keyword>
<comment type="similarity">
    <text evidence="1 4">Belongs to the short-chain dehydrogenases/reductases (SDR) family.</text>
</comment>
<evidence type="ECO:0000256" key="4">
    <source>
        <dbReference type="RuleBase" id="RU000363"/>
    </source>
</evidence>
<evidence type="ECO:0000256" key="5">
    <source>
        <dbReference type="SAM" id="Phobius"/>
    </source>
</evidence>
<dbReference type="RefSeq" id="XP_022486536.1">
    <property type="nucleotide sequence ID" value="XM_022633561.1"/>
</dbReference>
<dbReference type="STRING" id="1835702.A0A1F5LDS9"/>
<dbReference type="GeneID" id="34578295"/>
<dbReference type="PRINTS" id="PR00081">
    <property type="entry name" value="GDHRDH"/>
</dbReference>
<keyword evidence="7" id="KW-1185">Reference proteome</keyword>
<evidence type="ECO:0000256" key="1">
    <source>
        <dbReference type="ARBA" id="ARBA00006484"/>
    </source>
</evidence>
<evidence type="ECO:0000256" key="2">
    <source>
        <dbReference type="ARBA" id="ARBA00022857"/>
    </source>
</evidence>
<dbReference type="Pfam" id="PF00106">
    <property type="entry name" value="adh_short"/>
    <property type="match status" value="1"/>
</dbReference>
<reference evidence="6 7" key="1">
    <citation type="journal article" date="2016" name="Sci. Rep.">
        <title>Penicillium arizonense, a new, genome sequenced fungal species, reveals a high chemical diversity in secreted metabolites.</title>
        <authorList>
            <person name="Grijseels S."/>
            <person name="Nielsen J.C."/>
            <person name="Randelovic M."/>
            <person name="Nielsen J."/>
            <person name="Nielsen K.F."/>
            <person name="Workman M."/>
            <person name="Frisvad J.C."/>
        </authorList>
    </citation>
    <scope>NUCLEOTIDE SEQUENCE [LARGE SCALE GENOMIC DNA]</scope>
    <source>
        <strain evidence="6 7">CBS 141311</strain>
    </source>
</reference>
<protein>
    <submittedName>
        <fullName evidence="6">Uncharacterized protein</fullName>
    </submittedName>
</protein>
<dbReference type="AlphaFoldDB" id="A0A1F5LDS9"/>
<comment type="caution">
    <text evidence="6">The sequence shown here is derived from an EMBL/GenBank/DDBJ whole genome shotgun (WGS) entry which is preliminary data.</text>
</comment>
<name>A0A1F5LDS9_PENAI</name>
<dbReference type="OrthoDB" id="191139at2759"/>
<feature type="transmembrane region" description="Helical" evidence="5">
    <location>
        <begin position="20"/>
        <end position="41"/>
    </location>
</feature>
<dbReference type="PRINTS" id="PR00080">
    <property type="entry name" value="SDRFAMILY"/>
</dbReference>
<keyword evidence="3" id="KW-0560">Oxidoreductase</keyword>
<dbReference type="Gene3D" id="3.40.50.720">
    <property type="entry name" value="NAD(P)-binding Rossmann-like Domain"/>
    <property type="match status" value="1"/>
</dbReference>
<sequence>MSTFVDTQWDPLRDITDLRGYVVVVTGGSSGIGFATVSLLARRGAKVYFTTRFESKARKTKETLQNTHPDIDPNNIEWLLLDLFDLKSIDAATNKLKMKERKLDILINNAAVSTSSTELVADRWEQHMAANHAGPFLFVNRVLPLLKNALKERDSDVRIINLSSIAHVSMLPQTFKFTFDSAACLSNPVPSHPWQWRWFGRFIFGFDIVRYAVSKAAVVLFTKELQQQLDEQDLPIITIAVHPGEVATEGVMAINNAFIKTLARISFLTPEQGSATPIFAATAKEVRQNAGKYKGKFLVPFGRVEAPNTVVEDDGQVKGLWKNTTREINKRLVSEGLPLLDMW</sequence>
<dbReference type="PANTHER" id="PTHR24320">
    <property type="entry name" value="RETINOL DEHYDROGENASE"/>
    <property type="match status" value="1"/>
</dbReference>
<dbReference type="GO" id="GO:0016491">
    <property type="term" value="F:oxidoreductase activity"/>
    <property type="evidence" value="ECO:0007669"/>
    <property type="project" value="UniProtKB-KW"/>
</dbReference>
<dbReference type="SUPFAM" id="SSF51735">
    <property type="entry name" value="NAD(P)-binding Rossmann-fold domains"/>
    <property type="match status" value="1"/>
</dbReference>
<accession>A0A1F5LDS9</accession>
<keyword evidence="5" id="KW-1133">Transmembrane helix</keyword>
<dbReference type="EMBL" id="LXJU01000014">
    <property type="protein sequence ID" value="OGE51091.1"/>
    <property type="molecule type" value="Genomic_DNA"/>
</dbReference>
<dbReference type="Proteomes" id="UP000177622">
    <property type="component" value="Unassembled WGS sequence"/>
</dbReference>
<evidence type="ECO:0000313" key="7">
    <source>
        <dbReference type="Proteomes" id="UP000177622"/>
    </source>
</evidence>
<gene>
    <name evidence="6" type="ORF">PENARI_c014G07706</name>
</gene>
<proteinExistence type="inferred from homology"/>
<evidence type="ECO:0000313" key="6">
    <source>
        <dbReference type="EMBL" id="OGE51091.1"/>
    </source>
</evidence>